<name>A0ABQ3GAJ7_9BURK</name>
<dbReference type="PANTHER" id="PTHR11105">
    <property type="entry name" value="CITRATE LYASE SUBUNIT BETA-RELATED"/>
    <property type="match status" value="1"/>
</dbReference>
<keyword evidence="4" id="KW-1185">Reference proteome</keyword>
<dbReference type="Gene3D" id="6.10.140.960">
    <property type="match status" value="1"/>
</dbReference>
<dbReference type="InterPro" id="IPR015813">
    <property type="entry name" value="Pyrv/PenolPyrv_kinase-like_dom"/>
</dbReference>
<comment type="caution">
    <text evidence="3">The sequence shown here is derived from an EMBL/GenBank/DDBJ whole genome shotgun (WGS) entry which is preliminary data.</text>
</comment>
<keyword evidence="3" id="KW-0456">Lyase</keyword>
<proteinExistence type="predicted"/>
<gene>
    <name evidence="3" type="ORF">GCM10007320_56700</name>
</gene>
<evidence type="ECO:0000259" key="2">
    <source>
        <dbReference type="Pfam" id="PF03328"/>
    </source>
</evidence>
<evidence type="ECO:0000256" key="1">
    <source>
        <dbReference type="ARBA" id="ARBA00022723"/>
    </source>
</evidence>
<evidence type="ECO:0000313" key="3">
    <source>
        <dbReference type="EMBL" id="GHC99783.1"/>
    </source>
</evidence>
<dbReference type="Pfam" id="PF03328">
    <property type="entry name" value="HpcH_HpaI"/>
    <property type="match status" value="1"/>
</dbReference>
<accession>A0ABQ3GAJ7</accession>
<dbReference type="RefSeq" id="WP_189690235.1">
    <property type="nucleotide sequence ID" value="NZ_BMYK01000029.1"/>
</dbReference>
<sequence length="342" mass="36903">MSRSHPAHPRDVLLGAHAGQIVLPVCDHYSGVELRMRKSLALQAEMIEEFGACVFDVTLDCEDGAPVGGEAEHAALVVALAQAADPRARVAVRVHPVDHPAFEADMATIAGQAGSRLAHIMVPKVESVQDVERAERALLAAGAAHLPLQVLVESPAAVHRAFDIAAHPRVQSISFGLMDFVSAHAGAIPAEGMSAQGQFTHPLVVRAKLEIASACHAHGKVPSHCVVTEFSDADAMRAAARRAAREFGYTRMWSIHPAQIRPIVEALAPSAEEIDRASRLIQAAVSADWAPVAFEKQLHDRASYRYFWQVLERAHQTGRPLPAEMQFYFPDHPATTAPAKEA</sequence>
<organism evidence="3 4">
    <name type="scientific">Pseudorhodoferax aquiterrae</name>
    <dbReference type="NCBI Taxonomy" id="747304"/>
    <lineage>
        <taxon>Bacteria</taxon>
        <taxon>Pseudomonadati</taxon>
        <taxon>Pseudomonadota</taxon>
        <taxon>Betaproteobacteria</taxon>
        <taxon>Burkholderiales</taxon>
        <taxon>Comamonadaceae</taxon>
    </lineage>
</organism>
<dbReference type="EMBL" id="BMYK01000029">
    <property type="protein sequence ID" value="GHC99783.1"/>
    <property type="molecule type" value="Genomic_DNA"/>
</dbReference>
<dbReference type="GO" id="GO:0016829">
    <property type="term" value="F:lyase activity"/>
    <property type="evidence" value="ECO:0007669"/>
    <property type="project" value="UniProtKB-KW"/>
</dbReference>
<evidence type="ECO:0000313" key="4">
    <source>
        <dbReference type="Proteomes" id="UP000626210"/>
    </source>
</evidence>
<protein>
    <submittedName>
        <fullName evidence="3">Lyase</fullName>
    </submittedName>
</protein>
<feature type="domain" description="HpcH/HpaI aldolase/citrate lyase" evidence="2">
    <location>
        <begin position="43"/>
        <end position="257"/>
    </location>
</feature>
<dbReference type="Proteomes" id="UP000626210">
    <property type="component" value="Unassembled WGS sequence"/>
</dbReference>
<dbReference type="SUPFAM" id="SSF51621">
    <property type="entry name" value="Phosphoenolpyruvate/pyruvate domain"/>
    <property type="match status" value="1"/>
</dbReference>
<dbReference type="InterPro" id="IPR040186">
    <property type="entry name" value="Citramalyl-CoA_lyase"/>
</dbReference>
<keyword evidence="1" id="KW-0479">Metal-binding</keyword>
<dbReference type="Gene3D" id="3.20.20.60">
    <property type="entry name" value="Phosphoenolpyruvate-binding domains"/>
    <property type="match status" value="1"/>
</dbReference>
<reference evidence="4" key="1">
    <citation type="journal article" date="2019" name="Int. J. Syst. Evol. Microbiol.">
        <title>The Global Catalogue of Microorganisms (GCM) 10K type strain sequencing project: providing services to taxonomists for standard genome sequencing and annotation.</title>
        <authorList>
            <consortium name="The Broad Institute Genomics Platform"/>
            <consortium name="The Broad Institute Genome Sequencing Center for Infectious Disease"/>
            <person name="Wu L."/>
            <person name="Ma J."/>
        </authorList>
    </citation>
    <scope>NUCLEOTIDE SEQUENCE [LARGE SCALE GENOMIC DNA]</scope>
    <source>
        <strain evidence="4">KCTC 23314</strain>
    </source>
</reference>
<dbReference type="PANTHER" id="PTHR11105:SF0">
    <property type="entry name" value="CITRAMALYL-COA LYASE, MITOCHONDRIAL"/>
    <property type="match status" value="1"/>
</dbReference>
<dbReference type="InterPro" id="IPR040442">
    <property type="entry name" value="Pyrv_kinase-like_dom_sf"/>
</dbReference>
<dbReference type="InterPro" id="IPR005000">
    <property type="entry name" value="Aldolase/citrate-lyase_domain"/>
</dbReference>